<organism evidence="9 10">
    <name type="scientific">Biomphalaria glabrata</name>
    <name type="common">Bloodfluke planorb</name>
    <name type="synonym">Freshwater snail</name>
    <dbReference type="NCBI Taxonomy" id="6526"/>
    <lineage>
        <taxon>Eukaryota</taxon>
        <taxon>Metazoa</taxon>
        <taxon>Spiralia</taxon>
        <taxon>Lophotrochozoa</taxon>
        <taxon>Mollusca</taxon>
        <taxon>Gastropoda</taxon>
        <taxon>Heterobranchia</taxon>
        <taxon>Euthyneura</taxon>
        <taxon>Panpulmonata</taxon>
        <taxon>Hygrophila</taxon>
        <taxon>Lymnaeoidea</taxon>
        <taxon>Planorbidae</taxon>
        <taxon>Biomphalaria</taxon>
    </lineage>
</organism>
<feature type="domain" description="Centriolar and ciliogenesis-associated protein HYLS1 C-terminal" evidence="8">
    <location>
        <begin position="240"/>
        <end position="319"/>
    </location>
</feature>
<comment type="subcellular location">
    <subcellularLocation>
        <location evidence="2">Cell projection</location>
        <location evidence="2">Cilium</location>
    </subcellularLocation>
    <subcellularLocation>
        <location evidence="1">Cytoplasm</location>
        <location evidence="1">Cytoskeleton</location>
        <location evidence="1">Microtubule organizing center</location>
        <location evidence="1">Centrosome</location>
        <location evidence="1">Centriole</location>
    </subcellularLocation>
</comment>
<name>A0A2C9L837_BIOGL</name>
<dbReference type="EnsemblMetazoa" id="BGLB028027-RE">
    <property type="protein sequence ID" value="BGLB028027-PE"/>
    <property type="gene ID" value="BGLB028027"/>
</dbReference>
<keyword evidence="11" id="KW-1185">Reference proteome</keyword>
<dbReference type="EnsemblMetazoa" id="BGLB028027-RB">
    <property type="protein sequence ID" value="BGLB028027-PB"/>
    <property type="gene ID" value="BGLB028027"/>
</dbReference>
<dbReference type="GO" id="GO:0060271">
    <property type="term" value="P:cilium assembly"/>
    <property type="evidence" value="ECO:0007669"/>
    <property type="project" value="TreeGrafter"/>
</dbReference>
<gene>
    <name evidence="9" type="primary">106056909</name>
    <name evidence="12 13" type="synonym">LOC106056909</name>
</gene>
<evidence type="ECO:0000313" key="9">
    <source>
        <dbReference type="EnsemblMetazoa" id="BGLB028027-PB"/>
    </source>
</evidence>
<dbReference type="RefSeq" id="XP_013069286.1">
    <property type="nucleotide sequence ID" value="XM_013213832.2"/>
</dbReference>
<evidence type="ECO:0000256" key="4">
    <source>
        <dbReference type="ARBA" id="ARBA00022490"/>
    </source>
</evidence>
<dbReference type="GeneID" id="106056909"/>
<dbReference type="AlphaFoldDB" id="A0A2C9L837"/>
<accession>A0A2C9L837</accession>
<dbReference type="GO" id="GO:0097730">
    <property type="term" value="C:non-motile cilium"/>
    <property type="evidence" value="ECO:0007669"/>
    <property type="project" value="TreeGrafter"/>
</dbReference>
<evidence type="ECO:0000313" key="11">
    <source>
        <dbReference type="Proteomes" id="UP001165740"/>
    </source>
</evidence>
<dbReference type="InterPro" id="IPR052319">
    <property type="entry name" value="Centriolar_ciliogenesis_assoc"/>
</dbReference>
<evidence type="ECO:0000313" key="12">
    <source>
        <dbReference type="RefSeq" id="XP_013069286.1"/>
    </source>
</evidence>
<dbReference type="Proteomes" id="UP001165740">
    <property type="component" value="Chromosome 3"/>
</dbReference>
<evidence type="ECO:0000256" key="2">
    <source>
        <dbReference type="ARBA" id="ARBA00004138"/>
    </source>
</evidence>
<protein>
    <submittedName>
        <fullName evidence="12 13">Centriolar and ciliogenesis-associated protein HYLS1-like isoform X1</fullName>
    </submittedName>
</protein>
<dbReference type="GO" id="GO:0005814">
    <property type="term" value="C:centriole"/>
    <property type="evidence" value="ECO:0007669"/>
    <property type="project" value="UniProtKB-SubCell"/>
</dbReference>
<dbReference type="OrthoDB" id="6343432at2759"/>
<dbReference type="Pfam" id="PF15311">
    <property type="entry name" value="HYLS1_C"/>
    <property type="match status" value="1"/>
</dbReference>
<dbReference type="InterPro" id="IPR027918">
    <property type="entry name" value="HYLS1_C_dom"/>
</dbReference>
<evidence type="ECO:0000313" key="10">
    <source>
        <dbReference type="Proteomes" id="UP000076420"/>
    </source>
</evidence>
<reference evidence="12 13" key="2">
    <citation type="submission" date="2025-04" db="UniProtKB">
        <authorList>
            <consortium name="RefSeq"/>
        </authorList>
    </citation>
    <scope>IDENTIFICATION</scope>
</reference>
<keyword evidence="7" id="KW-0966">Cell projection</keyword>
<dbReference type="OMA" id="YDARQEY"/>
<dbReference type="VEuPathDB" id="VectorBase:BGLB028027"/>
<evidence type="ECO:0000256" key="3">
    <source>
        <dbReference type="ARBA" id="ARBA00010091"/>
    </source>
</evidence>
<evidence type="ECO:0000256" key="1">
    <source>
        <dbReference type="ARBA" id="ARBA00004114"/>
    </source>
</evidence>
<reference evidence="9" key="1">
    <citation type="submission" date="2020-05" db="UniProtKB">
        <authorList>
            <consortium name="EnsemblMetazoa"/>
        </authorList>
    </citation>
    <scope>IDENTIFICATION</scope>
    <source>
        <strain evidence="9">BB02</strain>
    </source>
</reference>
<comment type="similarity">
    <text evidence="3">Belongs to the HYLS1 family.</text>
</comment>
<keyword evidence="4" id="KW-0963">Cytoplasm</keyword>
<evidence type="ECO:0000259" key="8">
    <source>
        <dbReference type="Pfam" id="PF15311"/>
    </source>
</evidence>
<evidence type="ECO:0000256" key="7">
    <source>
        <dbReference type="ARBA" id="ARBA00023273"/>
    </source>
</evidence>
<dbReference type="KEGG" id="bgt:106056909"/>
<evidence type="ECO:0000313" key="13">
    <source>
        <dbReference type="RefSeq" id="XP_013069287.1"/>
    </source>
</evidence>
<evidence type="ECO:0000256" key="6">
    <source>
        <dbReference type="ARBA" id="ARBA00023212"/>
    </source>
</evidence>
<dbReference type="PANTHER" id="PTHR34174">
    <property type="entry name" value="HYDROLETHALUS SYNDROME PROTEIN 1"/>
    <property type="match status" value="1"/>
</dbReference>
<sequence>MDVCTMEFTDSEIREELARLGYRDVPDNKLAEFKKDLMKLITAEKSKSNSLNGSAEVDYFHSKPDSEYHVISEDYSHPSKGKTYTFNEPVDGYRENWHYRGLDEDTEDSPDYSYNKATRAPGSYSLYEMPDSSRSDNIYCPNYDNVNNSVHDDAFLETGFETKHLKRKTSRKTSNGKSSQVVDKSSNACDMADLYALYERVKNMAIRDCECGQTVSAASESSYCMRGPKKKTSIIKIGEPPHTRNLVRIVPFKRHQMYQRLWKLQPAIGDDVRYHTRKTVHAKMLKREDIKMFHKVFVPNPYVVPTDKPRYNLRWKVRKANALYEMPPHGFYHEV</sequence>
<keyword evidence="6" id="KW-0206">Cytoskeleton</keyword>
<evidence type="ECO:0000256" key="5">
    <source>
        <dbReference type="ARBA" id="ARBA00022794"/>
    </source>
</evidence>
<dbReference type="PANTHER" id="PTHR34174:SF1">
    <property type="entry name" value="CENTRIOLAR AND CILIOGENESIS-ASSOCIATED PROTEIN HYLS1"/>
    <property type="match status" value="1"/>
</dbReference>
<dbReference type="Proteomes" id="UP000076420">
    <property type="component" value="Unassembled WGS sequence"/>
</dbReference>
<proteinExistence type="inferred from homology"/>
<dbReference type="RefSeq" id="XP_013069287.1">
    <property type="nucleotide sequence ID" value="XM_013213833.2"/>
</dbReference>
<dbReference type="VEuPathDB" id="VectorBase:BGLAX_030564"/>
<keyword evidence="5" id="KW-0970">Cilium biogenesis/degradation</keyword>